<keyword evidence="2" id="KW-0175">Coiled coil</keyword>
<feature type="modified residue" description="Phosphohistidine" evidence="1">
    <location>
        <position position="55"/>
    </location>
</feature>
<dbReference type="EMBL" id="FZPD01000002">
    <property type="protein sequence ID" value="SNS71118.1"/>
    <property type="molecule type" value="Genomic_DNA"/>
</dbReference>
<dbReference type="GO" id="GO:0004672">
    <property type="term" value="F:protein kinase activity"/>
    <property type="evidence" value="ECO:0007669"/>
    <property type="project" value="UniProtKB-ARBA"/>
</dbReference>
<keyword evidence="1" id="KW-0597">Phosphoprotein</keyword>
<organism evidence="4 5">
    <name type="scientific">Ekhidna lutea</name>
    <dbReference type="NCBI Taxonomy" id="447679"/>
    <lineage>
        <taxon>Bacteria</taxon>
        <taxon>Pseudomonadati</taxon>
        <taxon>Bacteroidota</taxon>
        <taxon>Cytophagia</taxon>
        <taxon>Cytophagales</taxon>
        <taxon>Reichenbachiellaceae</taxon>
        <taxon>Ekhidna</taxon>
    </lineage>
</organism>
<feature type="domain" description="HPt" evidence="3">
    <location>
        <begin position="16"/>
        <end position="104"/>
    </location>
</feature>
<dbReference type="AlphaFoldDB" id="A0A239GQR4"/>
<reference evidence="4 5" key="1">
    <citation type="submission" date="2017-06" db="EMBL/GenBank/DDBJ databases">
        <authorList>
            <person name="Kim H.J."/>
            <person name="Triplett B.A."/>
        </authorList>
    </citation>
    <scope>NUCLEOTIDE SEQUENCE [LARGE SCALE GENOMIC DNA]</scope>
    <source>
        <strain evidence="4 5">DSM 19307</strain>
    </source>
</reference>
<dbReference type="Proteomes" id="UP000198393">
    <property type="component" value="Unassembled WGS sequence"/>
</dbReference>
<evidence type="ECO:0000313" key="4">
    <source>
        <dbReference type="EMBL" id="SNS71118.1"/>
    </source>
</evidence>
<dbReference type="Gene3D" id="1.20.120.160">
    <property type="entry name" value="HPT domain"/>
    <property type="match status" value="1"/>
</dbReference>
<evidence type="ECO:0000256" key="2">
    <source>
        <dbReference type="SAM" id="Coils"/>
    </source>
</evidence>
<protein>
    <submittedName>
        <fullName evidence="4">Hpt domain-containing protein</fullName>
    </submittedName>
</protein>
<evidence type="ECO:0000313" key="5">
    <source>
        <dbReference type="Proteomes" id="UP000198393"/>
    </source>
</evidence>
<gene>
    <name evidence="4" type="ORF">SAMN05421640_0951</name>
</gene>
<dbReference type="InterPro" id="IPR008207">
    <property type="entry name" value="Sig_transdc_His_kin_Hpt_dom"/>
</dbReference>
<dbReference type="Pfam" id="PF01627">
    <property type="entry name" value="Hpt"/>
    <property type="match status" value="1"/>
</dbReference>
<accession>A0A239GQR4</accession>
<dbReference type="InterPro" id="IPR036641">
    <property type="entry name" value="HPT_dom_sf"/>
</dbReference>
<evidence type="ECO:0000256" key="1">
    <source>
        <dbReference type="PROSITE-ProRule" id="PRU00110"/>
    </source>
</evidence>
<dbReference type="PROSITE" id="PS50894">
    <property type="entry name" value="HPT"/>
    <property type="match status" value="1"/>
</dbReference>
<dbReference type="RefSeq" id="WP_089355723.1">
    <property type="nucleotide sequence ID" value="NZ_FZPD01000002.1"/>
</dbReference>
<evidence type="ECO:0000259" key="3">
    <source>
        <dbReference type="PROSITE" id="PS50894"/>
    </source>
</evidence>
<proteinExistence type="predicted"/>
<dbReference type="SUPFAM" id="SSF47226">
    <property type="entry name" value="Histidine-containing phosphotransfer domain, HPT domain"/>
    <property type="match status" value="1"/>
</dbReference>
<dbReference type="GO" id="GO:0000160">
    <property type="term" value="P:phosphorelay signal transduction system"/>
    <property type="evidence" value="ECO:0007669"/>
    <property type="project" value="InterPro"/>
</dbReference>
<keyword evidence="5" id="KW-1185">Reference proteome</keyword>
<dbReference type="OrthoDB" id="956591at2"/>
<sequence length="107" mass="12505">MEKIDFTYLEVLSEDDDEFKNEFIATFEETYLSLVKKMREELEAGDMENLSKSAHQLKPSAKMIHLRCGDTLEELQYDPNKATKEIIEDINAQCEDALKQLKDWQAK</sequence>
<name>A0A239GQR4_EKHLU</name>
<feature type="coiled-coil region" evidence="2">
    <location>
        <begin position="80"/>
        <end position="107"/>
    </location>
</feature>